<comment type="catalytic activity">
    <reaction evidence="1">
        <text>chorismate = isochorismate</text>
        <dbReference type="Rhea" id="RHEA:18985"/>
        <dbReference type="ChEBI" id="CHEBI:29748"/>
        <dbReference type="ChEBI" id="CHEBI:29780"/>
        <dbReference type="EC" id="5.4.4.2"/>
    </reaction>
</comment>
<keyword evidence="8" id="KW-1185">Reference proteome</keyword>
<keyword evidence="4 7" id="KW-0413">Isomerase</keyword>
<dbReference type="InterPro" id="IPR005801">
    <property type="entry name" value="ADC_synthase"/>
</dbReference>
<proteinExistence type="inferred from homology"/>
<dbReference type="GO" id="GO:0008909">
    <property type="term" value="F:isochorismate synthase activity"/>
    <property type="evidence" value="ECO:0007669"/>
    <property type="project" value="UniProtKB-EC"/>
</dbReference>
<dbReference type="InterPro" id="IPR015890">
    <property type="entry name" value="Chorismate_C"/>
</dbReference>
<protein>
    <recommendedName>
        <fullName evidence="3">isochorismate synthase</fullName>
        <ecNumber evidence="3">5.4.4.2</ecNumber>
    </recommendedName>
    <alternativeName>
        <fullName evidence="5">Isochorismate mutase</fullName>
    </alternativeName>
</protein>
<evidence type="ECO:0000313" key="7">
    <source>
        <dbReference type="EMBL" id="EFA43902.1"/>
    </source>
</evidence>
<evidence type="ECO:0000313" key="8">
    <source>
        <dbReference type="Proteomes" id="UP000003160"/>
    </source>
</evidence>
<dbReference type="Proteomes" id="UP000003160">
    <property type="component" value="Unassembled WGS sequence"/>
</dbReference>
<comment type="caution">
    <text evidence="7">The sequence shown here is derived from an EMBL/GenBank/DDBJ whole genome shotgun (WGS) entry which is preliminary data.</text>
</comment>
<dbReference type="PANTHER" id="PTHR42839">
    <property type="entry name" value="ISOCHORISMATE SYNTHASE ENTC"/>
    <property type="match status" value="1"/>
</dbReference>
<sequence length="328" mass="36755">MAQSKGEPSAYGSVAELDEEEGFVMAPFMVSRQHPVLVMHPDVVENHEIQFQQNHASTKTTAPERPTEKAAYASAFAKFHAETQTRKFGKIVLSRCSPTDLPDDITPQDLFLKACNIYPHQFVALVCLQQAGTWLMATPEILLDGNPEEWHTMALAGTMKREEGIPHVSKTVWTKKNREEQQYVSTYIKDVLSKHADHISEQGPYTVAAAHLLHLRTDFTFKLNNTANIGALIEALYPTPAVCGIPKEKARAFISASEQIDRKYYSGFCGPLSLHGETHLYVALRCMEIVGKTANLYAGGGILHDSNMEREWKETQTKMLTMHRLLNN</sequence>
<evidence type="ECO:0000256" key="5">
    <source>
        <dbReference type="ARBA" id="ARBA00041564"/>
    </source>
</evidence>
<evidence type="ECO:0000256" key="3">
    <source>
        <dbReference type="ARBA" id="ARBA00012824"/>
    </source>
</evidence>
<organism evidence="7 8">
    <name type="scientific">Hallella bergensis DSM 17361</name>
    <dbReference type="NCBI Taxonomy" id="585502"/>
    <lineage>
        <taxon>Bacteria</taxon>
        <taxon>Pseudomonadati</taxon>
        <taxon>Bacteroidota</taxon>
        <taxon>Bacteroidia</taxon>
        <taxon>Bacteroidales</taxon>
        <taxon>Prevotellaceae</taxon>
        <taxon>Hallella</taxon>
    </lineage>
</organism>
<dbReference type="InterPro" id="IPR004561">
    <property type="entry name" value="IsoChor_synthase"/>
</dbReference>
<dbReference type="PANTHER" id="PTHR42839:SF2">
    <property type="entry name" value="ISOCHORISMATE SYNTHASE ENTC"/>
    <property type="match status" value="1"/>
</dbReference>
<evidence type="ECO:0000256" key="2">
    <source>
        <dbReference type="ARBA" id="ARBA00005297"/>
    </source>
</evidence>
<dbReference type="HOGENOM" id="CLU_006493_8_0_10"/>
<evidence type="ECO:0000259" key="6">
    <source>
        <dbReference type="Pfam" id="PF00425"/>
    </source>
</evidence>
<dbReference type="AlphaFoldDB" id="D1PXD5"/>
<dbReference type="EC" id="5.4.4.2" evidence="3"/>
<dbReference type="Gene3D" id="3.60.120.10">
    <property type="entry name" value="Anthranilate synthase"/>
    <property type="match status" value="1"/>
</dbReference>
<dbReference type="SUPFAM" id="SSF56322">
    <property type="entry name" value="ADC synthase"/>
    <property type="match status" value="1"/>
</dbReference>
<name>D1PXD5_9BACT</name>
<evidence type="ECO:0000256" key="1">
    <source>
        <dbReference type="ARBA" id="ARBA00000799"/>
    </source>
</evidence>
<accession>D1PXD5</accession>
<dbReference type="eggNOG" id="COG1169">
    <property type="taxonomic scope" value="Bacteria"/>
</dbReference>
<evidence type="ECO:0000256" key="4">
    <source>
        <dbReference type="ARBA" id="ARBA00023235"/>
    </source>
</evidence>
<dbReference type="NCBIfam" id="TIGR00543">
    <property type="entry name" value="isochor_syn"/>
    <property type="match status" value="1"/>
</dbReference>
<dbReference type="EMBL" id="ACKS01000070">
    <property type="protein sequence ID" value="EFA43902.1"/>
    <property type="molecule type" value="Genomic_DNA"/>
</dbReference>
<gene>
    <name evidence="7" type="primary">entC</name>
    <name evidence="7" type="ORF">HMPREF0645_1620</name>
</gene>
<feature type="domain" description="Chorismate-utilising enzyme C-terminal" evidence="6">
    <location>
        <begin position="69"/>
        <end position="318"/>
    </location>
</feature>
<reference evidence="7 8" key="1">
    <citation type="submission" date="2009-10" db="EMBL/GenBank/DDBJ databases">
        <authorList>
            <person name="Qin X."/>
            <person name="Bachman B."/>
            <person name="Battles P."/>
            <person name="Bell A."/>
            <person name="Bess C."/>
            <person name="Bickham C."/>
            <person name="Chaboub L."/>
            <person name="Chen D."/>
            <person name="Coyle M."/>
            <person name="Deiros D.R."/>
            <person name="Dinh H."/>
            <person name="Forbes L."/>
            <person name="Fowler G."/>
            <person name="Francisco L."/>
            <person name="Fu Q."/>
            <person name="Gubbala S."/>
            <person name="Hale W."/>
            <person name="Han Y."/>
            <person name="Hemphill L."/>
            <person name="Highlander S.K."/>
            <person name="Hirani K."/>
            <person name="Hogues M."/>
            <person name="Jackson L."/>
            <person name="Jakkamsetti A."/>
            <person name="Javaid M."/>
            <person name="Jiang H."/>
            <person name="Korchina V."/>
            <person name="Kovar C."/>
            <person name="Lara F."/>
            <person name="Lee S."/>
            <person name="Mata R."/>
            <person name="Mathew T."/>
            <person name="Moen C."/>
            <person name="Morales K."/>
            <person name="Munidasa M."/>
            <person name="Nazareth L."/>
            <person name="Ngo R."/>
            <person name="Nguyen L."/>
            <person name="Okwuonu G."/>
            <person name="Ongeri F."/>
            <person name="Patil S."/>
            <person name="Petrosino J."/>
            <person name="Pham C."/>
            <person name="Pham P."/>
            <person name="Pu L.-L."/>
            <person name="Puazo M."/>
            <person name="Raj R."/>
            <person name="Reid J."/>
            <person name="Rouhana J."/>
            <person name="Saada N."/>
            <person name="Shang Y."/>
            <person name="Simmons D."/>
            <person name="Thornton R."/>
            <person name="Warren J."/>
            <person name="Weissenberger G."/>
            <person name="Zhang J."/>
            <person name="Zhang L."/>
            <person name="Zhou C."/>
            <person name="Zhu D."/>
            <person name="Muzny D."/>
            <person name="Worley K."/>
            <person name="Gibbs R."/>
        </authorList>
    </citation>
    <scope>NUCLEOTIDE SEQUENCE [LARGE SCALE GENOMIC DNA]</scope>
    <source>
        <strain evidence="7 8">DSM 17361</strain>
    </source>
</reference>
<dbReference type="Pfam" id="PF00425">
    <property type="entry name" value="Chorismate_bind"/>
    <property type="match status" value="1"/>
</dbReference>
<comment type="similarity">
    <text evidence="2">Belongs to the isochorismate synthase family.</text>
</comment>